<accession>A0A5R9GCX5</accession>
<protein>
    <submittedName>
        <fullName evidence="3">Metallophosphoesterase</fullName>
    </submittedName>
</protein>
<dbReference type="Proteomes" id="UP000309676">
    <property type="component" value="Unassembled WGS sequence"/>
</dbReference>
<evidence type="ECO:0000313" key="4">
    <source>
        <dbReference type="Proteomes" id="UP000309676"/>
    </source>
</evidence>
<dbReference type="AlphaFoldDB" id="A0A5R9GCX5"/>
<dbReference type="Pfam" id="PF00149">
    <property type="entry name" value="Metallophos"/>
    <property type="match status" value="1"/>
</dbReference>
<dbReference type="InterPro" id="IPR029052">
    <property type="entry name" value="Metallo-depent_PP-like"/>
</dbReference>
<dbReference type="CDD" id="cd07385">
    <property type="entry name" value="MPP_YkuE_C"/>
    <property type="match status" value="1"/>
</dbReference>
<organism evidence="3 4">
    <name type="scientific">Paenibacillus antri</name>
    <dbReference type="NCBI Taxonomy" id="2582848"/>
    <lineage>
        <taxon>Bacteria</taxon>
        <taxon>Bacillati</taxon>
        <taxon>Bacillota</taxon>
        <taxon>Bacilli</taxon>
        <taxon>Bacillales</taxon>
        <taxon>Paenibacillaceae</taxon>
        <taxon>Paenibacillus</taxon>
    </lineage>
</organism>
<dbReference type="SUPFAM" id="SSF56300">
    <property type="entry name" value="Metallo-dependent phosphatases"/>
    <property type="match status" value="1"/>
</dbReference>
<keyword evidence="1" id="KW-1133">Transmembrane helix</keyword>
<dbReference type="OrthoDB" id="9780884at2"/>
<name>A0A5R9GCX5_9BACL</name>
<evidence type="ECO:0000313" key="3">
    <source>
        <dbReference type="EMBL" id="TLS51024.1"/>
    </source>
</evidence>
<feature type="transmembrane region" description="Helical" evidence="1">
    <location>
        <begin position="35"/>
        <end position="58"/>
    </location>
</feature>
<evidence type="ECO:0000259" key="2">
    <source>
        <dbReference type="Pfam" id="PF00149"/>
    </source>
</evidence>
<keyword evidence="1" id="KW-0472">Membrane</keyword>
<dbReference type="GO" id="GO:0016787">
    <property type="term" value="F:hydrolase activity"/>
    <property type="evidence" value="ECO:0007669"/>
    <property type="project" value="InterPro"/>
</dbReference>
<comment type="caution">
    <text evidence="3">The sequence shown here is derived from an EMBL/GenBank/DDBJ whole genome shotgun (WGS) entry which is preliminary data.</text>
</comment>
<dbReference type="Gene3D" id="3.60.21.10">
    <property type="match status" value="1"/>
</dbReference>
<dbReference type="InterPro" id="IPR051158">
    <property type="entry name" value="Metallophosphoesterase_sf"/>
</dbReference>
<evidence type="ECO:0000256" key="1">
    <source>
        <dbReference type="SAM" id="Phobius"/>
    </source>
</evidence>
<sequence>MKGRIAGAIAIFLLIYSLLQWGIGWHGAAWLRQLLPGAGAGGAAFWLPFALLAYAYLIGRALSVRFDAAPLRALMRVGAYWMAAMVYLILMLPVADVAVWLLGLAGVKSPALFVGWCVVVALVGLIGYGSWNAWRPVAREFRLRVRKPAAGRTTLRIAVASDLHLGALVGRRHLERLVRDVNTFEPDLVLLPGDVIDDDLAPFVKDKLADVFRGFRARLGVYAVTGNHDPFGGRAGDAFAEAMASSGIRMLMDETIDVGGELTLVGRLDRSAGRYGLRRADLEPLLAGADLRRPVVLMDHQPLGFAEAEAAGVDLMLSGHTHRGQLAPGHLITRRLFDLDWGYVSRGAFHAIVSSGYGFWGPPIRIGSRSEWIRITLELEPRKTE</sequence>
<dbReference type="PANTHER" id="PTHR31302:SF0">
    <property type="entry name" value="TRANSMEMBRANE PROTEIN WITH METALLOPHOSPHOESTERASE DOMAIN"/>
    <property type="match status" value="1"/>
</dbReference>
<feature type="transmembrane region" description="Helical" evidence="1">
    <location>
        <begin position="79"/>
        <end position="101"/>
    </location>
</feature>
<dbReference type="InterPro" id="IPR004843">
    <property type="entry name" value="Calcineurin-like_PHP"/>
</dbReference>
<dbReference type="EMBL" id="VCIW01000011">
    <property type="protein sequence ID" value="TLS51024.1"/>
    <property type="molecule type" value="Genomic_DNA"/>
</dbReference>
<gene>
    <name evidence="3" type="ORF">FE782_16665</name>
</gene>
<dbReference type="RefSeq" id="WP_138195376.1">
    <property type="nucleotide sequence ID" value="NZ_VCIW01000011.1"/>
</dbReference>
<reference evidence="3 4" key="1">
    <citation type="submission" date="2019-05" db="EMBL/GenBank/DDBJ databases">
        <authorList>
            <person name="Narsing Rao M.P."/>
            <person name="Li W.J."/>
        </authorList>
    </citation>
    <scope>NUCLEOTIDE SEQUENCE [LARGE SCALE GENOMIC DNA]</scope>
    <source>
        <strain evidence="3 4">SYSU_K30003</strain>
    </source>
</reference>
<proteinExistence type="predicted"/>
<feature type="transmembrane region" description="Helical" evidence="1">
    <location>
        <begin position="5"/>
        <end position="23"/>
    </location>
</feature>
<keyword evidence="4" id="KW-1185">Reference proteome</keyword>
<feature type="domain" description="Calcineurin-like phosphoesterase" evidence="2">
    <location>
        <begin position="155"/>
        <end position="323"/>
    </location>
</feature>
<keyword evidence="1" id="KW-0812">Transmembrane</keyword>
<dbReference type="PANTHER" id="PTHR31302">
    <property type="entry name" value="TRANSMEMBRANE PROTEIN WITH METALLOPHOSPHOESTERASE DOMAIN-RELATED"/>
    <property type="match status" value="1"/>
</dbReference>
<feature type="transmembrane region" description="Helical" evidence="1">
    <location>
        <begin position="113"/>
        <end position="134"/>
    </location>
</feature>